<feature type="compositionally biased region" description="Polar residues" evidence="1">
    <location>
        <begin position="29"/>
        <end position="41"/>
    </location>
</feature>
<accession>A0AAD1R3K4</accession>
<evidence type="ECO:0000256" key="1">
    <source>
        <dbReference type="SAM" id="MobiDB-lite"/>
    </source>
</evidence>
<evidence type="ECO:0000313" key="3">
    <source>
        <dbReference type="Proteomes" id="UP001295444"/>
    </source>
</evidence>
<feature type="compositionally biased region" description="Acidic residues" evidence="1">
    <location>
        <begin position="73"/>
        <end position="82"/>
    </location>
</feature>
<name>A0AAD1R3K4_PELCU</name>
<gene>
    <name evidence="2" type="ORF">PECUL_23A023196</name>
</gene>
<feature type="compositionally biased region" description="Basic residues" evidence="1">
    <location>
        <begin position="45"/>
        <end position="57"/>
    </location>
</feature>
<feature type="compositionally biased region" description="Polar residues" evidence="1">
    <location>
        <begin position="1"/>
        <end position="13"/>
    </location>
</feature>
<evidence type="ECO:0000313" key="2">
    <source>
        <dbReference type="EMBL" id="CAH2223220.1"/>
    </source>
</evidence>
<dbReference type="Proteomes" id="UP001295444">
    <property type="component" value="Chromosome 01"/>
</dbReference>
<proteinExistence type="predicted"/>
<keyword evidence="3" id="KW-1185">Reference proteome</keyword>
<organism evidence="2 3">
    <name type="scientific">Pelobates cultripes</name>
    <name type="common">Western spadefoot toad</name>
    <dbReference type="NCBI Taxonomy" id="61616"/>
    <lineage>
        <taxon>Eukaryota</taxon>
        <taxon>Metazoa</taxon>
        <taxon>Chordata</taxon>
        <taxon>Craniata</taxon>
        <taxon>Vertebrata</taxon>
        <taxon>Euteleostomi</taxon>
        <taxon>Amphibia</taxon>
        <taxon>Batrachia</taxon>
        <taxon>Anura</taxon>
        <taxon>Pelobatoidea</taxon>
        <taxon>Pelobatidae</taxon>
        <taxon>Pelobates</taxon>
    </lineage>
</organism>
<feature type="region of interest" description="Disordered" evidence="1">
    <location>
        <begin position="1"/>
        <end position="109"/>
    </location>
</feature>
<dbReference type="EMBL" id="OW240912">
    <property type="protein sequence ID" value="CAH2223220.1"/>
    <property type="molecule type" value="Genomic_DNA"/>
</dbReference>
<sequence length="109" mass="11567">MGMSTTSTLTPVSQGRKATAKTKHSSKTVLTDSLPTVTDGTQPPLHKRATSRAKSARLQKQARAQLDSSELSYIEEEMDESDKDVSIGQSDSDSDGTIRGACSANHLSG</sequence>
<protein>
    <submittedName>
        <fullName evidence="2">Uncharacterized protein</fullName>
    </submittedName>
</protein>
<reference evidence="2" key="1">
    <citation type="submission" date="2022-03" db="EMBL/GenBank/DDBJ databases">
        <authorList>
            <person name="Alioto T."/>
            <person name="Alioto T."/>
            <person name="Gomez Garrido J."/>
        </authorList>
    </citation>
    <scope>NUCLEOTIDE SEQUENCE</scope>
</reference>
<dbReference type="AlphaFoldDB" id="A0AAD1R3K4"/>